<dbReference type="AlphaFoldDB" id="A0A6J4VWR2"/>
<evidence type="ECO:0000313" key="1">
    <source>
        <dbReference type="EMBL" id="CAA9588016.1"/>
    </source>
</evidence>
<protein>
    <submittedName>
        <fullName evidence="1">Uncharacterized protein</fullName>
    </submittedName>
</protein>
<dbReference type="EMBL" id="CADCWP010000355">
    <property type="protein sequence ID" value="CAA9588016.1"/>
    <property type="molecule type" value="Genomic_DNA"/>
</dbReference>
<gene>
    <name evidence="1" type="ORF">AVDCRST_MAG86-4189</name>
</gene>
<reference evidence="1" key="1">
    <citation type="submission" date="2020-02" db="EMBL/GenBank/DDBJ databases">
        <authorList>
            <person name="Meier V. D."/>
        </authorList>
    </citation>
    <scope>NUCLEOTIDE SEQUENCE</scope>
    <source>
        <strain evidence="1">AVDCRST_MAG86</strain>
    </source>
</reference>
<name>A0A6J4VWR2_9DEIN</name>
<organism evidence="1">
    <name type="scientific">uncultured Truepera sp</name>
    <dbReference type="NCBI Taxonomy" id="543023"/>
    <lineage>
        <taxon>Bacteria</taxon>
        <taxon>Thermotogati</taxon>
        <taxon>Deinococcota</taxon>
        <taxon>Deinococci</taxon>
        <taxon>Trueperales</taxon>
        <taxon>Trueperaceae</taxon>
        <taxon>Truepera</taxon>
        <taxon>environmental samples</taxon>
    </lineage>
</organism>
<accession>A0A6J4VWR2</accession>
<sequence>MRVGFITQLLWSRYGEFWTKLVSGAGLEPIYAADDAVRRALNDPRLERVPGTAFRLAAAQALALGADADVIFAPELNPGESATRGGGQDAFIAHFPEALATTLVGLPPVIGVPASLSEPGLEGLVVSTLLNLTHDAGLVRRVWERGRGAAKAPRLPDPKWRVRPSEGGTVGVVGQPWLLGDALVRRAAGDVHTVSQHQLDPALLREEGRRLDSRLVGTDTEVLGAARFLGRKGNVERLLMIADETSGTDMWLVTQVERAAHKPLSIVYIQRLGESP</sequence>
<proteinExistence type="predicted"/>